<dbReference type="InterPro" id="IPR050985">
    <property type="entry name" value="Alpha-glycosidase_related"/>
</dbReference>
<sequence>MKRIAINENGIHMVFEVRRDKVRLVHFSALPLDENTLVRQGEKDLYFPSEIQVTGRNRPSNWHGAKIVETSPGYEMKYLDFRDSRNDTGRKLEWETVHEETGLHLTMHYQFYDGIPVVRSWTEVTNCGTEAQGLEALSSFCLMGLGKEGLIRPDRKLRLSVPHHSWKREMHWNRYSFSDLGLTLTAGSDPEAESTQVFSVSNTGNWSTKEYLPMAYLEDTEAGVSLYWQIEHNGSWHWEISDYEGQYYLELGGPDELHNHWWKQLMPGETFVSVPACIGVETAGMDRAMAALTEYRRRIRRPNRDNEQLSVIFNDYMNCLSGDPTTQKELEMIPKAREAGCEYFVVDCGWYADGAWWDGVGEWRPSEKRFPGGFKEVMDAIRDAGMIPGAWLELEVMGVNCPLAKQLSDSWFFMRHGRRVCDKGRYQLDFRNAEVRDYAERVIDRMVNEYGVGYIKMDYNIEPGTGTDQQADSTGQGLLEHNRAYLAWIDHIFEKYPELIIENCSSGGMRTDYAMLARHSLQSTSDQTDYRQYATLAANAPAAVTPEQAAVWSYPLTDGDEEETIFNMVNAMLLRIHQSGHLVNLSPARFALVKEGIACYKSIRQDIRRAVPFWPLGLSSYGDSWVSLGLKAGNKNYIAVWRSDSGNDTCLLPISHLRGKDASVKCLYPQNAACRCAWHKESGELAVELPVNISARLFEVSANE</sequence>
<reference evidence="3 4" key="1">
    <citation type="submission" date="2021-10" db="EMBL/GenBank/DDBJ databases">
        <title>Anaerobic single-cell dispensing facilitates the cultivation of human gut bacteria.</title>
        <authorList>
            <person name="Afrizal A."/>
        </authorList>
    </citation>
    <scope>NUCLEOTIDE SEQUENCE [LARGE SCALE GENOMIC DNA]</scope>
    <source>
        <strain evidence="3 4">CLA-AA-H270</strain>
    </source>
</reference>
<organism evidence="3 4">
    <name type="scientific">Agathobaculum butyriciproducens</name>
    <dbReference type="NCBI Taxonomy" id="1628085"/>
    <lineage>
        <taxon>Bacteria</taxon>
        <taxon>Bacillati</taxon>
        <taxon>Bacillota</taxon>
        <taxon>Clostridia</taxon>
        <taxon>Eubacteriales</taxon>
        <taxon>Butyricicoccaceae</taxon>
        <taxon>Agathobaculum</taxon>
    </lineage>
</organism>
<dbReference type="RefSeq" id="WP_227601112.1">
    <property type="nucleotide sequence ID" value="NZ_JAJEPX010000044.1"/>
</dbReference>
<accession>A0AAW4W9A7</accession>
<dbReference type="EMBL" id="JAJEPX010000044">
    <property type="protein sequence ID" value="MCC2177660.1"/>
    <property type="molecule type" value="Genomic_DNA"/>
</dbReference>
<evidence type="ECO:0000256" key="2">
    <source>
        <dbReference type="ARBA" id="ARBA00023295"/>
    </source>
</evidence>
<evidence type="ECO:0000313" key="4">
    <source>
        <dbReference type="Proteomes" id="UP001298753"/>
    </source>
</evidence>
<protein>
    <submittedName>
        <fullName evidence="3">Alpha-galactosidase</fullName>
        <ecNumber evidence="3">3.2.1.22</ecNumber>
    </submittedName>
</protein>
<comment type="caution">
    <text evidence="3">The sequence shown here is derived from an EMBL/GenBank/DDBJ whole genome shotgun (WGS) entry which is preliminary data.</text>
</comment>
<dbReference type="InterPro" id="IPR002252">
    <property type="entry name" value="Glyco_hydro_36"/>
</dbReference>
<proteinExistence type="predicted"/>
<evidence type="ECO:0000313" key="3">
    <source>
        <dbReference type="EMBL" id="MCC2177660.1"/>
    </source>
</evidence>
<dbReference type="Gene3D" id="2.70.98.60">
    <property type="entry name" value="alpha-galactosidase from lactobacil brevis"/>
    <property type="match status" value="1"/>
</dbReference>
<name>A0AAW4W9A7_9FIRM</name>
<evidence type="ECO:0000256" key="1">
    <source>
        <dbReference type="ARBA" id="ARBA00022801"/>
    </source>
</evidence>
<dbReference type="InterPro" id="IPR017853">
    <property type="entry name" value="GH"/>
</dbReference>
<keyword evidence="4" id="KW-1185">Reference proteome</keyword>
<dbReference type="GeneID" id="98659828"/>
<dbReference type="GO" id="GO:0004557">
    <property type="term" value="F:alpha-galactosidase activity"/>
    <property type="evidence" value="ECO:0007669"/>
    <property type="project" value="UniProtKB-EC"/>
</dbReference>
<dbReference type="AlphaFoldDB" id="A0AAW4W9A7"/>
<dbReference type="GO" id="GO:0016052">
    <property type="term" value="P:carbohydrate catabolic process"/>
    <property type="evidence" value="ECO:0007669"/>
    <property type="project" value="InterPro"/>
</dbReference>
<keyword evidence="1 3" id="KW-0378">Hydrolase</keyword>
<dbReference type="SUPFAM" id="SSF51445">
    <property type="entry name" value="(Trans)glycosidases"/>
    <property type="match status" value="1"/>
</dbReference>
<dbReference type="InterPro" id="IPR038417">
    <property type="entry name" value="Alpga-gal_N_sf"/>
</dbReference>
<dbReference type="CDD" id="cd14791">
    <property type="entry name" value="GH36"/>
    <property type="match status" value="1"/>
</dbReference>
<dbReference type="EC" id="3.2.1.22" evidence="3"/>
<dbReference type="Proteomes" id="UP001298753">
    <property type="component" value="Unassembled WGS sequence"/>
</dbReference>
<dbReference type="InterPro" id="IPR013785">
    <property type="entry name" value="Aldolase_TIM"/>
</dbReference>
<dbReference type="PANTHER" id="PTHR43053:SF3">
    <property type="entry name" value="ALPHA-GALACTOSIDASE C-RELATED"/>
    <property type="match status" value="1"/>
</dbReference>
<dbReference type="PANTHER" id="PTHR43053">
    <property type="entry name" value="GLYCOSIDASE FAMILY 31"/>
    <property type="match status" value="1"/>
</dbReference>
<dbReference type="Pfam" id="PF02065">
    <property type="entry name" value="Melibiase"/>
    <property type="match status" value="1"/>
</dbReference>
<gene>
    <name evidence="3" type="ORF">LKD22_11080</name>
</gene>
<keyword evidence="2 3" id="KW-0326">Glycosidase</keyword>
<dbReference type="Gene3D" id="3.20.20.70">
    <property type="entry name" value="Aldolase class I"/>
    <property type="match status" value="1"/>
</dbReference>